<organism evidence="2">
    <name type="scientific">Saccharomyces paradoxus</name>
    <name type="common">Yeast</name>
    <name type="synonym">Saccharomyces douglasii</name>
    <dbReference type="NCBI Taxonomy" id="27291"/>
    <lineage>
        <taxon>Eukaryota</taxon>
        <taxon>Fungi</taxon>
        <taxon>Dikarya</taxon>
        <taxon>Ascomycota</taxon>
        <taxon>Saccharomycotina</taxon>
        <taxon>Saccharomycetes</taxon>
        <taxon>Saccharomycetales</taxon>
        <taxon>Saccharomycetaceae</taxon>
        <taxon>Saccharomyces</taxon>
    </lineage>
</organism>
<protein>
    <submittedName>
        <fullName evidence="2">Pga1p</fullName>
    </submittedName>
</protein>
<keyword evidence="1" id="KW-0472">Membrane</keyword>
<proteinExistence type="predicted"/>
<dbReference type="GO" id="GO:0005789">
    <property type="term" value="C:endoplasmic reticulum membrane"/>
    <property type="evidence" value="ECO:0007669"/>
    <property type="project" value="TreeGrafter"/>
</dbReference>
<dbReference type="GO" id="GO:0031501">
    <property type="term" value="C:mannosyltransferase complex"/>
    <property type="evidence" value="ECO:0007669"/>
    <property type="project" value="TreeGrafter"/>
</dbReference>
<accession>A0A8B8UYJ8</accession>
<sequence>MARSQDVHWFVAFIIFCTGFVCANTESILYKVPHNFPLSKSGDGSISTKDVNLIPSISLSGEAMSQTTIRANTTDLQLHNTTYIELTGLQRDETYQIKVCWSAIHPISVGDLQTVTIPRFTEFQGTRSDYARILMTFQVLSDSYPSEHAMVPIQVSLITTRLGIPVDIYPTLVLMVLLVAVLVVTRSAHVLNDILLKF</sequence>
<evidence type="ECO:0000313" key="2">
    <source>
        <dbReference type="RefSeq" id="XP_033768791.1"/>
    </source>
</evidence>
<dbReference type="PANTHER" id="PTHR28022:SF1">
    <property type="entry name" value="GPI MANNOSYLTRANSFERASE 2 SUBUNIT PGA1"/>
    <property type="match status" value="1"/>
</dbReference>
<keyword evidence="1" id="KW-0812">Transmembrane</keyword>
<keyword evidence="1" id="KW-1133">Transmembrane helix</keyword>
<dbReference type="AlphaFoldDB" id="A0A8B8UYJ8"/>
<gene>
    <name evidence="2" type="primary">PGA1</name>
    <name evidence="2" type="ORF">SPAR_N01600</name>
</gene>
<dbReference type="RefSeq" id="XP_033768791.1">
    <property type="nucleotide sequence ID" value="XM_033912900.1"/>
</dbReference>
<reference evidence="2" key="2">
    <citation type="submission" date="2020-01" db="EMBL/GenBank/DDBJ databases">
        <title>Population-level Yeast Reference Genomes.</title>
        <authorList>
            <person name="Yue J.-X."/>
        </authorList>
    </citation>
    <scope>NUCLEOTIDE SEQUENCE</scope>
    <source>
        <strain evidence="2">CBS432</strain>
    </source>
</reference>
<evidence type="ECO:0000256" key="1">
    <source>
        <dbReference type="SAM" id="Phobius"/>
    </source>
</evidence>
<dbReference type="Pfam" id="PF10333">
    <property type="entry name" value="Pga1"/>
    <property type="match status" value="1"/>
</dbReference>
<name>A0A8B8UYJ8_SACPA</name>
<dbReference type="PANTHER" id="PTHR28022">
    <property type="entry name" value="GPI MANNOSYLTRANSFERASE 2 SUBUNIT PGA1"/>
    <property type="match status" value="1"/>
</dbReference>
<dbReference type="GO" id="GO:0006506">
    <property type="term" value="P:GPI anchor biosynthetic process"/>
    <property type="evidence" value="ECO:0007669"/>
    <property type="project" value="TreeGrafter"/>
</dbReference>
<dbReference type="OrthoDB" id="4036106at2759"/>
<reference evidence="2" key="4">
    <citation type="submission" date="2025-08" db="UniProtKB">
        <authorList>
            <consortium name="RefSeq"/>
        </authorList>
    </citation>
    <scope>IDENTIFICATION</scope>
    <source>
        <strain evidence="2">CBS432</strain>
    </source>
</reference>
<dbReference type="GO" id="GO:0000030">
    <property type="term" value="F:mannosyltransferase activity"/>
    <property type="evidence" value="ECO:0007669"/>
    <property type="project" value="TreeGrafter"/>
</dbReference>
<dbReference type="VEuPathDB" id="FungiDB:SPAR_N01600"/>
<feature type="transmembrane region" description="Helical" evidence="1">
    <location>
        <begin position="7"/>
        <end position="30"/>
    </location>
</feature>
<reference evidence="2" key="3">
    <citation type="submission" date="2025-07" db="EMBL/GenBank/DDBJ databases">
        <authorList>
            <consortium name="NCBI Genome Project"/>
        </authorList>
    </citation>
    <scope>NUCLEOTIDE SEQUENCE</scope>
    <source>
        <strain evidence="2">CBS432</strain>
    </source>
</reference>
<dbReference type="KEGG" id="spao:SPAR_N01600"/>
<feature type="transmembrane region" description="Helical" evidence="1">
    <location>
        <begin position="168"/>
        <end position="188"/>
    </location>
</feature>
<reference evidence="2" key="1">
    <citation type="journal article" date="2017" name="Nat. Genet.">
        <title>Contrasting evolutionary genome dynamics between domesticated and wild yeasts.</title>
        <authorList>
            <person name="Yue J.X."/>
            <person name="Li J."/>
            <person name="Aigrain L."/>
            <person name="Hallin J."/>
            <person name="Persson K."/>
            <person name="Oliver K."/>
            <person name="Bergstrom A."/>
            <person name="Coupland P."/>
            <person name="Warringer J."/>
            <person name="Lagomarsino M.C."/>
            <person name="Fischer G."/>
            <person name="Durbin R."/>
            <person name="Liti G."/>
        </authorList>
    </citation>
    <scope>NUCLEOTIDE SEQUENCE</scope>
    <source>
        <strain evidence="2">CBS432</strain>
    </source>
</reference>
<dbReference type="GeneID" id="54633202"/>
<dbReference type="InterPro" id="IPR019433">
    <property type="entry name" value="GPI_ManTrfase_II_coact_Pga1"/>
</dbReference>